<dbReference type="Proteomes" id="UP001381693">
    <property type="component" value="Unassembled WGS sequence"/>
</dbReference>
<accession>A0AAN8XCG2</accession>
<keyword evidence="2" id="KW-1185">Reference proteome</keyword>
<evidence type="ECO:0000313" key="1">
    <source>
        <dbReference type="EMBL" id="KAK7080306.1"/>
    </source>
</evidence>
<dbReference type="AlphaFoldDB" id="A0AAN8XCG2"/>
<protein>
    <submittedName>
        <fullName evidence="1">Uncharacterized protein</fullName>
    </submittedName>
</protein>
<proteinExistence type="predicted"/>
<comment type="caution">
    <text evidence="1">The sequence shown here is derived from an EMBL/GenBank/DDBJ whole genome shotgun (WGS) entry which is preliminary data.</text>
</comment>
<gene>
    <name evidence="1" type="ORF">SK128_027394</name>
</gene>
<name>A0AAN8XCG2_HALRR</name>
<dbReference type="EMBL" id="JAXCGZ010005996">
    <property type="protein sequence ID" value="KAK7080306.1"/>
    <property type="molecule type" value="Genomic_DNA"/>
</dbReference>
<sequence length="201" mass="23762">MSKQYDLLLQTLVDVQVIVDWFSETLPEDIGNFTSELPPALLTIHNTLNSSWMELLDGLHLNIKQRPELMSMNLQDICSMNESSFQDPNGENGRFYDILLEMCTLFGSLNIKTYNFWHQLEQLVINLRNDTREFSSKQLYNEIMSIVSRFREFLFQQTVVSGSQNMFLTSPEQHHWELPSYMQLENWKELLLRISERELNM</sequence>
<reference evidence="1 2" key="1">
    <citation type="submission" date="2023-11" db="EMBL/GenBank/DDBJ databases">
        <title>Halocaridina rubra genome assembly.</title>
        <authorList>
            <person name="Smith C."/>
        </authorList>
    </citation>
    <scope>NUCLEOTIDE SEQUENCE [LARGE SCALE GENOMIC DNA]</scope>
    <source>
        <strain evidence="1">EP-1</strain>
        <tissue evidence="1">Whole</tissue>
    </source>
</reference>
<organism evidence="1 2">
    <name type="scientific">Halocaridina rubra</name>
    <name type="common">Hawaiian red shrimp</name>
    <dbReference type="NCBI Taxonomy" id="373956"/>
    <lineage>
        <taxon>Eukaryota</taxon>
        <taxon>Metazoa</taxon>
        <taxon>Ecdysozoa</taxon>
        <taxon>Arthropoda</taxon>
        <taxon>Crustacea</taxon>
        <taxon>Multicrustacea</taxon>
        <taxon>Malacostraca</taxon>
        <taxon>Eumalacostraca</taxon>
        <taxon>Eucarida</taxon>
        <taxon>Decapoda</taxon>
        <taxon>Pleocyemata</taxon>
        <taxon>Caridea</taxon>
        <taxon>Atyoidea</taxon>
        <taxon>Atyidae</taxon>
        <taxon>Halocaridina</taxon>
    </lineage>
</organism>
<evidence type="ECO:0000313" key="2">
    <source>
        <dbReference type="Proteomes" id="UP001381693"/>
    </source>
</evidence>